<keyword evidence="4" id="KW-1185">Reference proteome</keyword>
<organism evidence="3 4">
    <name type="scientific">Symbiodinium natans</name>
    <dbReference type="NCBI Taxonomy" id="878477"/>
    <lineage>
        <taxon>Eukaryota</taxon>
        <taxon>Sar</taxon>
        <taxon>Alveolata</taxon>
        <taxon>Dinophyceae</taxon>
        <taxon>Suessiales</taxon>
        <taxon>Symbiodiniaceae</taxon>
        <taxon>Symbiodinium</taxon>
    </lineage>
</organism>
<dbReference type="EMBL" id="CAJNDS010000521">
    <property type="protein sequence ID" value="CAE7214560.1"/>
    <property type="molecule type" value="Genomic_DNA"/>
</dbReference>
<dbReference type="AlphaFoldDB" id="A0A812JQL4"/>
<evidence type="ECO:0000313" key="3">
    <source>
        <dbReference type="EMBL" id="CAE7214560.1"/>
    </source>
</evidence>
<reference evidence="3" key="1">
    <citation type="submission" date="2021-02" db="EMBL/GenBank/DDBJ databases">
        <authorList>
            <person name="Dougan E. K."/>
            <person name="Rhodes N."/>
            <person name="Thang M."/>
            <person name="Chan C."/>
        </authorList>
    </citation>
    <scope>NUCLEOTIDE SEQUENCE</scope>
</reference>
<evidence type="ECO:0000256" key="1">
    <source>
        <dbReference type="SAM" id="Coils"/>
    </source>
</evidence>
<sequence length="543" mass="60166">MDSAIVGDLPAAVVELHDRLQYCTNILGDATTSLAGGYNVVVENLGRVQQSLDAYNEMLARLAQDNANLHTELEQTRIQLEETRAMSQAPKLGPQQWQAQVEAHIIKLQGEFDGMGNLHPSGVEGMGSTVPVGPSTQDVLARVEELSQIVTENHQVTNRLIEDTRTSVREVVDKQTTLEQDFDNLQSLCEYHFMYTQEKKEPVMAEPEVDQYEQDWWRWFPTSTPPGLGGAAGTVGKIHRQYTMEDGNYYKTSRTGPKCVLLLLPADLKNSVLESNEEGHRMRSVELLAGVLETLQRGGVEKMIALLEQQFQLLTADEHVKASKNSDPDPQAAKGKGKGKAKEARQAQREVRRSARHGRREIVAWVIVASTSMEMVEAHRAKQHPQKAIQRQPQVLKQQLAIRMKRIWRKSVASAVSVAMMALGGSGEEESNISGSSNEADSGDNTEISEGSQNDLDALETNPHQITWAVWFTIVHGLLDEDENGCIPVVEGVGMLKCETTLVQCEDGVCRPFFVVWIVENETGKVNKLTTFCNSILSLNVAS</sequence>
<protein>
    <submittedName>
        <fullName evidence="3">Uncharacterized protein</fullName>
    </submittedName>
</protein>
<evidence type="ECO:0000256" key="2">
    <source>
        <dbReference type="SAM" id="MobiDB-lite"/>
    </source>
</evidence>
<dbReference type="Proteomes" id="UP000604046">
    <property type="component" value="Unassembled WGS sequence"/>
</dbReference>
<gene>
    <name evidence="3" type="ORF">SNAT2548_LOCUS7456</name>
</gene>
<keyword evidence="1" id="KW-0175">Coiled coil</keyword>
<feature type="region of interest" description="Disordered" evidence="2">
    <location>
        <begin position="320"/>
        <end position="355"/>
    </location>
</feature>
<proteinExistence type="predicted"/>
<comment type="caution">
    <text evidence="3">The sequence shown here is derived from an EMBL/GenBank/DDBJ whole genome shotgun (WGS) entry which is preliminary data.</text>
</comment>
<feature type="coiled-coil region" evidence="1">
    <location>
        <begin position="45"/>
        <end position="86"/>
    </location>
</feature>
<accession>A0A812JQL4</accession>
<evidence type="ECO:0000313" key="4">
    <source>
        <dbReference type="Proteomes" id="UP000604046"/>
    </source>
</evidence>
<feature type="region of interest" description="Disordered" evidence="2">
    <location>
        <begin position="426"/>
        <end position="451"/>
    </location>
</feature>
<feature type="compositionally biased region" description="Basic and acidic residues" evidence="2">
    <location>
        <begin position="340"/>
        <end position="353"/>
    </location>
</feature>
<name>A0A812JQL4_9DINO</name>